<evidence type="ECO:0000313" key="2">
    <source>
        <dbReference type="EMBL" id="CAA6812314.1"/>
    </source>
</evidence>
<organism evidence="2">
    <name type="scientific">uncultured Sulfurovum sp</name>
    <dbReference type="NCBI Taxonomy" id="269237"/>
    <lineage>
        <taxon>Bacteria</taxon>
        <taxon>Pseudomonadati</taxon>
        <taxon>Campylobacterota</taxon>
        <taxon>Epsilonproteobacteria</taxon>
        <taxon>Campylobacterales</taxon>
        <taxon>Sulfurovaceae</taxon>
        <taxon>Sulfurovum</taxon>
        <taxon>environmental samples</taxon>
    </lineage>
</organism>
<feature type="chain" id="PRO_5028185792" evidence="1">
    <location>
        <begin position="17"/>
        <end position="451"/>
    </location>
</feature>
<dbReference type="AlphaFoldDB" id="A0A6S6T1Y4"/>
<evidence type="ECO:0000256" key="1">
    <source>
        <dbReference type="SAM" id="SignalP"/>
    </source>
</evidence>
<name>A0A6S6T1Y4_9BACT</name>
<sequence>MKKVITLLLLSMLLTAQESVTQLKLEQVSRVIDSTFSEETVKTQGKTEIEDDAFVDNVQVLQKPSVDEETPGNLILNSSVTSNESEIHQGLTNVKSGAKLQDSQLESVNEIKSLEANSGASFVSQGNVIIGDDSNVSHIVNSANENLVEDGTADKLTVLQHNSLEDTEIKNTTIHQGLIVITNGADVSNLNVTQQNSIKRSDMSGQGEINATQVTQGQIKIEESMGRSITQNVQNEIDNLMIDDSSSVNQAYLHASKSDLNNMNEQLNNSNTQDIVKNEMNNVEMENALINQDVLFIDNSSINRINKYNRGSGLQQNNLIHSTMLENNATINQSTITIQEGSTVTDLEYFTAKNPRNDQDAINEIKVVELGQDTVLYQDRLELNNATLEESSLHRTNSIKNVNISNESNVYQFYTQLTDSEMQDSKLSDKSYLKDVSINDSAIVQGMTTVK</sequence>
<proteinExistence type="predicted"/>
<protein>
    <submittedName>
        <fullName evidence="2">Autotransporter adhesin</fullName>
    </submittedName>
</protein>
<reference evidence="2" key="1">
    <citation type="submission" date="2020-01" db="EMBL/GenBank/DDBJ databases">
        <authorList>
            <person name="Meier V. D."/>
            <person name="Meier V D."/>
        </authorList>
    </citation>
    <scope>NUCLEOTIDE SEQUENCE</scope>
    <source>
        <strain evidence="2">HLG_WM_MAG_04</strain>
    </source>
</reference>
<gene>
    <name evidence="2" type="ORF">HELGO_WM5838</name>
</gene>
<dbReference type="EMBL" id="CACVAX010000038">
    <property type="protein sequence ID" value="CAA6812314.1"/>
    <property type="molecule type" value="Genomic_DNA"/>
</dbReference>
<feature type="signal peptide" evidence="1">
    <location>
        <begin position="1"/>
        <end position="16"/>
    </location>
</feature>
<accession>A0A6S6T1Y4</accession>
<keyword evidence="1" id="KW-0732">Signal</keyword>